<keyword evidence="4" id="KW-0597">Phosphoprotein</keyword>
<feature type="coiled-coil region" evidence="8">
    <location>
        <begin position="175"/>
        <end position="202"/>
    </location>
</feature>
<dbReference type="STRING" id="1338436.LK10_03665"/>
<feature type="transmembrane region" description="Helical" evidence="9">
    <location>
        <begin position="155"/>
        <end position="175"/>
    </location>
</feature>
<name>A0A0B2ASY7_9MICC</name>
<dbReference type="CDD" id="cd00082">
    <property type="entry name" value="HisKA"/>
    <property type="match status" value="1"/>
</dbReference>
<evidence type="ECO:0000256" key="9">
    <source>
        <dbReference type="SAM" id="Phobius"/>
    </source>
</evidence>
<reference evidence="11 12" key="1">
    <citation type="submission" date="2014-09" db="EMBL/GenBank/DDBJ databases">
        <title>Genome sequence of Sinomonas sp. MUSC 117.</title>
        <authorList>
            <person name="Lee L.-H."/>
        </authorList>
    </citation>
    <scope>NUCLEOTIDE SEQUENCE [LARGE SCALE GENOMIC DNA]</scope>
    <source>
        <strain evidence="11 12">MUSC 117</strain>
    </source>
</reference>
<comment type="catalytic activity">
    <reaction evidence="1">
        <text>ATP + protein L-histidine = ADP + protein N-phospho-L-histidine.</text>
        <dbReference type="EC" id="2.7.13.3"/>
    </reaction>
</comment>
<dbReference type="AlphaFoldDB" id="A0A0B2ASY7"/>
<comment type="subcellular location">
    <subcellularLocation>
        <location evidence="2">Cell membrane</location>
    </subcellularLocation>
</comment>
<evidence type="ECO:0000256" key="2">
    <source>
        <dbReference type="ARBA" id="ARBA00004236"/>
    </source>
</evidence>
<dbReference type="InterPro" id="IPR036890">
    <property type="entry name" value="HATPase_C_sf"/>
</dbReference>
<dbReference type="Pfam" id="PF00512">
    <property type="entry name" value="HisKA"/>
    <property type="match status" value="1"/>
</dbReference>
<dbReference type="Gene3D" id="3.30.450.20">
    <property type="entry name" value="PAS domain"/>
    <property type="match status" value="1"/>
</dbReference>
<dbReference type="InterPro" id="IPR050736">
    <property type="entry name" value="Sensor_HK_Regulatory"/>
</dbReference>
<dbReference type="GO" id="GO:0000155">
    <property type="term" value="F:phosphorelay sensor kinase activity"/>
    <property type="evidence" value="ECO:0007669"/>
    <property type="project" value="InterPro"/>
</dbReference>
<keyword evidence="5" id="KW-0808">Transferase</keyword>
<sequence>MVVQRAQKYLQRLRSTSRVALWQLPLVAAIVIVAVAAPGPWNSESARPLIIAGFLLVCGAGAACLTVPWDRLPEQTVLVIPIADLVSIGLIRNAGDGTLQGLGTLAVFPVIWIAVSMRSVVWTLVTCFVGPLLISTPTLTEAVRRGFPAGASYSLLLPVLMLTVAVAIRAATAGLRVQERLLRTQREQLRALLAESQSTERLLAAILDAVNVGIVAIGPDGLPVRSNRRFKELLAASGWIPAMSAGGPKLAFLAQDRRTPVAREQWPFVRAAAGERIDGEVYWLGTGPDAVALSIVARPIEGPEGGAVLAFGDVTALATAVDDKAELVRTVAHEFRSPLTAVLGNLDLVLESEQLTPDDRLRLEVAERSAERLLHLAADLVASSSNAIPVRLGFADLRPVLEGRADAARLAAVAAGVQLAVELEDSLWARIDPLRVGQAVDNLLSNAIKYSPDGGTITLRARRSEGWVAIEVRDSGMGISADERERIFERFFRTSEARRSDIPGVGLGLALCSWIAERHGGRLEVVSDPGRGSVFTLYLPASGPSD</sequence>
<dbReference type="Gene3D" id="3.30.565.10">
    <property type="entry name" value="Histidine kinase-like ATPase, C-terminal domain"/>
    <property type="match status" value="1"/>
</dbReference>
<dbReference type="SUPFAM" id="SSF55874">
    <property type="entry name" value="ATPase domain of HSP90 chaperone/DNA topoisomerase II/histidine kinase"/>
    <property type="match status" value="1"/>
</dbReference>
<keyword evidence="7" id="KW-0902">Two-component regulatory system</keyword>
<evidence type="ECO:0000313" key="12">
    <source>
        <dbReference type="Proteomes" id="UP000030982"/>
    </source>
</evidence>
<dbReference type="InterPro" id="IPR003594">
    <property type="entry name" value="HATPase_dom"/>
</dbReference>
<proteinExistence type="predicted"/>
<dbReference type="InterPro" id="IPR004358">
    <property type="entry name" value="Sig_transdc_His_kin-like_C"/>
</dbReference>
<evidence type="ECO:0000256" key="6">
    <source>
        <dbReference type="ARBA" id="ARBA00022777"/>
    </source>
</evidence>
<feature type="transmembrane region" description="Helical" evidence="9">
    <location>
        <begin position="20"/>
        <end position="37"/>
    </location>
</feature>
<dbReference type="InterPro" id="IPR035965">
    <property type="entry name" value="PAS-like_dom_sf"/>
</dbReference>
<evidence type="ECO:0000256" key="7">
    <source>
        <dbReference type="ARBA" id="ARBA00023012"/>
    </source>
</evidence>
<dbReference type="PANTHER" id="PTHR43711:SF1">
    <property type="entry name" value="HISTIDINE KINASE 1"/>
    <property type="match status" value="1"/>
</dbReference>
<dbReference type="InterPro" id="IPR003661">
    <property type="entry name" value="HisK_dim/P_dom"/>
</dbReference>
<keyword evidence="9" id="KW-1133">Transmembrane helix</keyword>
<evidence type="ECO:0000313" key="11">
    <source>
        <dbReference type="EMBL" id="KHL05100.1"/>
    </source>
</evidence>
<dbReference type="InterPro" id="IPR005467">
    <property type="entry name" value="His_kinase_dom"/>
</dbReference>
<keyword evidence="6" id="KW-0418">Kinase</keyword>
<evidence type="ECO:0000256" key="1">
    <source>
        <dbReference type="ARBA" id="ARBA00000085"/>
    </source>
</evidence>
<feature type="transmembrane region" description="Helical" evidence="9">
    <location>
        <begin position="76"/>
        <end position="94"/>
    </location>
</feature>
<evidence type="ECO:0000256" key="5">
    <source>
        <dbReference type="ARBA" id="ARBA00022679"/>
    </source>
</evidence>
<evidence type="ECO:0000256" key="3">
    <source>
        <dbReference type="ARBA" id="ARBA00012438"/>
    </source>
</evidence>
<keyword evidence="9" id="KW-0812">Transmembrane</keyword>
<feature type="domain" description="Histidine kinase" evidence="10">
    <location>
        <begin position="330"/>
        <end position="543"/>
    </location>
</feature>
<dbReference type="SUPFAM" id="SSF55785">
    <property type="entry name" value="PYP-like sensor domain (PAS domain)"/>
    <property type="match status" value="1"/>
</dbReference>
<dbReference type="EC" id="2.7.13.3" evidence="3"/>
<keyword evidence="8" id="KW-0175">Coiled coil</keyword>
<dbReference type="GO" id="GO:0005886">
    <property type="term" value="C:plasma membrane"/>
    <property type="evidence" value="ECO:0007669"/>
    <property type="project" value="UniProtKB-SubCell"/>
</dbReference>
<keyword evidence="12" id="KW-1185">Reference proteome</keyword>
<dbReference type="PRINTS" id="PR00344">
    <property type="entry name" value="BCTRLSENSOR"/>
</dbReference>
<dbReference type="Gene3D" id="1.10.287.130">
    <property type="match status" value="1"/>
</dbReference>
<keyword evidence="9" id="KW-0472">Membrane</keyword>
<organism evidence="11 12">
    <name type="scientific">Sinomonas humi</name>
    <dbReference type="NCBI Taxonomy" id="1338436"/>
    <lineage>
        <taxon>Bacteria</taxon>
        <taxon>Bacillati</taxon>
        <taxon>Actinomycetota</taxon>
        <taxon>Actinomycetes</taxon>
        <taxon>Micrococcales</taxon>
        <taxon>Micrococcaceae</taxon>
        <taxon>Sinomonas</taxon>
    </lineage>
</organism>
<dbReference type="InterPro" id="IPR036097">
    <property type="entry name" value="HisK_dim/P_sf"/>
</dbReference>
<protein>
    <recommendedName>
        <fullName evidence="3">histidine kinase</fullName>
        <ecNumber evidence="3">2.7.13.3</ecNumber>
    </recommendedName>
</protein>
<dbReference type="CDD" id="cd00075">
    <property type="entry name" value="HATPase"/>
    <property type="match status" value="1"/>
</dbReference>
<dbReference type="Pfam" id="PF02518">
    <property type="entry name" value="HATPase_c"/>
    <property type="match status" value="1"/>
</dbReference>
<dbReference type="PROSITE" id="PS50109">
    <property type="entry name" value="HIS_KIN"/>
    <property type="match status" value="1"/>
</dbReference>
<dbReference type="SUPFAM" id="SSF47384">
    <property type="entry name" value="Homodimeric domain of signal transducing histidine kinase"/>
    <property type="match status" value="1"/>
</dbReference>
<gene>
    <name evidence="11" type="ORF">LK10_03665</name>
</gene>
<dbReference type="Proteomes" id="UP000030982">
    <property type="component" value="Unassembled WGS sequence"/>
</dbReference>
<feature type="transmembrane region" description="Helical" evidence="9">
    <location>
        <begin position="106"/>
        <end position="134"/>
    </location>
</feature>
<accession>A0A0B2ASY7</accession>
<dbReference type="FunFam" id="3.30.565.10:FF:000006">
    <property type="entry name" value="Sensor histidine kinase WalK"/>
    <property type="match status" value="1"/>
</dbReference>
<dbReference type="SMART" id="SM00387">
    <property type="entry name" value="HATPase_c"/>
    <property type="match status" value="1"/>
</dbReference>
<evidence type="ECO:0000256" key="8">
    <source>
        <dbReference type="SAM" id="Coils"/>
    </source>
</evidence>
<evidence type="ECO:0000259" key="10">
    <source>
        <dbReference type="PROSITE" id="PS50109"/>
    </source>
</evidence>
<dbReference type="EMBL" id="JTDL01000037">
    <property type="protein sequence ID" value="KHL05100.1"/>
    <property type="molecule type" value="Genomic_DNA"/>
</dbReference>
<comment type="caution">
    <text evidence="11">The sequence shown here is derived from an EMBL/GenBank/DDBJ whole genome shotgun (WGS) entry which is preliminary data.</text>
</comment>
<dbReference type="SMART" id="SM00388">
    <property type="entry name" value="HisKA"/>
    <property type="match status" value="1"/>
</dbReference>
<dbReference type="PANTHER" id="PTHR43711">
    <property type="entry name" value="TWO-COMPONENT HISTIDINE KINASE"/>
    <property type="match status" value="1"/>
</dbReference>
<feature type="transmembrane region" description="Helical" evidence="9">
    <location>
        <begin position="49"/>
        <end position="69"/>
    </location>
</feature>
<evidence type="ECO:0000256" key="4">
    <source>
        <dbReference type="ARBA" id="ARBA00022553"/>
    </source>
</evidence>